<keyword evidence="16" id="KW-1185">Reference proteome</keyword>
<organism evidence="15 16">
    <name type="scientific">Phlebotomus papatasi</name>
    <name type="common">Sandfly</name>
    <dbReference type="NCBI Taxonomy" id="29031"/>
    <lineage>
        <taxon>Eukaryota</taxon>
        <taxon>Metazoa</taxon>
        <taxon>Ecdysozoa</taxon>
        <taxon>Arthropoda</taxon>
        <taxon>Hexapoda</taxon>
        <taxon>Insecta</taxon>
        <taxon>Pterygota</taxon>
        <taxon>Neoptera</taxon>
        <taxon>Endopterygota</taxon>
        <taxon>Diptera</taxon>
        <taxon>Nematocera</taxon>
        <taxon>Psychodoidea</taxon>
        <taxon>Psychodidae</taxon>
        <taxon>Phlebotomus</taxon>
        <taxon>Phlebotomus</taxon>
    </lineage>
</organism>
<dbReference type="EMBL" id="AJVK01009691">
    <property type="status" value="NOT_ANNOTATED_CDS"/>
    <property type="molecule type" value="Genomic_DNA"/>
</dbReference>
<sequence>MDGSSRYVVINENLKEPRAIAVAPTLGWMFWSDWNEEMPKIERAALDGSERVVLVSNDLGWPNGIALDFAENTVFWCDAKTDKIEVVGMNGSNRRVILFEQLPHVFGLSLLGDFIYWSDWQRRSIERAHKKQGNDRLVIVDQHPDLMGLKVARLREVNGTSPCAVDNGGCSHLCFNRPHDFVCRCPINFELASDRKTCYTPTAYLFFSRMRGLGRISMERNEGNYNDQVTPYKVIREVHALDVDDVSGMLFWTDRRTKSIQRVLVNGTDVQKIVDSGLGRPEAIAVDWLGRNVFWTDIELRRIEVARWDGTSRKVLVWRSVEEPKHLVLEPKRGSMYWTEQQLEVIQKAGMDGSEVATIAKKVGSVNGLTLDDATRRLYWTSQSTPARIDWVDCDGQRKGATLLDLHGSDPFAIAIYNDYVYWSDWKTGDVERVHKISGTNRTLIHENLEFVRSLVVYHTSPPTPTSNFNRCNVNNGGCSHLCLANRNGSVCACPTHYFLNSDGVSCSPPKDYLIFSQKATFGRLFPNSTDVLDASFPVTGKHIRAIEFDPIDGKAVRKSAENGTRMSAVVSSGSQPFDMAIDFIGRLLYWTCSYTNSINISSLDGNSVGTIDTGDQQVPRNLAIDSLDRYLFWTDYGQQAIFRARIDGAQRIMLVNKLSGVNALTIDSQMKIVFYADGESIERMDYSGGNKQKITKLNYNQVTSLAALRGILYWLDDKMLLESLTYDGERGTSDGLALQQLTDIVAVSTPPEGLIANHTCSHLLNECSHLCVASGQMLSSRRASSSLEDVCSCPLGLMLMEDKMSCGTLPPCGPGHFTCTFLVPGGLLDGVNKDCIPMSWRCDGQNDCMDKSDELGCPSCSGDQFRCQSGECIDRKFVCDGTTHCADGHDEADCCKQPQDFQCPGNKVCIPPASLCDGWDHCADGADESPEVCGPANNKRFIQTSDKKTFIIVIVILMLVTFFAAYVLQICRSRIMAHGGGQLQNDPATAPLSPAQAAGKIARGSRLSSVADAVWMSTLNGRAGSANSYDRNNITGASSSTTKGSSSLMAYPLNPPPSPATTNASTRHSGYRPYRHYKSINQPPPPTPCSTDVCDESDSNCTSKTASGRVPLPRRTHRAYADAGEPYPPPPTPRSHSDIGGYVLTESCPPSPGSRSSAYFSPLPPPPSPVQSPRRDYT</sequence>
<dbReference type="EnsemblMetazoa" id="PPAI000585-RA">
    <property type="protein sequence ID" value="PPAI000585-PA"/>
    <property type="gene ID" value="PPAI000585"/>
</dbReference>
<dbReference type="GO" id="GO:0017147">
    <property type="term" value="F:Wnt-protein binding"/>
    <property type="evidence" value="ECO:0007669"/>
    <property type="project" value="TreeGrafter"/>
</dbReference>
<evidence type="ECO:0000256" key="13">
    <source>
        <dbReference type="SAM" id="Phobius"/>
    </source>
</evidence>
<dbReference type="InterPro" id="IPR000033">
    <property type="entry name" value="LDLR_classB_rpt"/>
</dbReference>
<dbReference type="GO" id="GO:0006897">
    <property type="term" value="P:endocytosis"/>
    <property type="evidence" value="ECO:0007669"/>
    <property type="project" value="UniProtKB-KW"/>
</dbReference>
<proteinExistence type="predicted"/>
<feature type="domain" description="EGF-like" evidence="14">
    <location>
        <begin position="471"/>
        <end position="508"/>
    </location>
</feature>
<feature type="domain" description="EGF-like" evidence="14">
    <location>
        <begin position="162"/>
        <end position="199"/>
    </location>
</feature>
<dbReference type="PRINTS" id="PR00261">
    <property type="entry name" value="LDLRECEPTOR"/>
</dbReference>
<feature type="domain" description="EGF-like" evidence="14">
    <location>
        <begin position="760"/>
        <end position="808"/>
    </location>
</feature>
<keyword evidence="13" id="KW-0812">Transmembrane</keyword>
<reference evidence="15" key="1">
    <citation type="submission" date="2022-08" db="UniProtKB">
        <authorList>
            <consortium name="EnsemblMetazoa"/>
        </authorList>
    </citation>
    <scope>IDENTIFICATION</scope>
    <source>
        <strain evidence="15">Israel</strain>
    </source>
</reference>
<dbReference type="Pfam" id="PF00058">
    <property type="entry name" value="Ldl_recept_b"/>
    <property type="match status" value="4"/>
</dbReference>
<dbReference type="PROSITE" id="PS50068">
    <property type="entry name" value="LDLRA_2"/>
    <property type="match status" value="3"/>
</dbReference>
<dbReference type="SMART" id="SM00192">
    <property type="entry name" value="LDLa"/>
    <property type="match status" value="3"/>
</dbReference>
<keyword evidence="6 13" id="KW-0472">Membrane</keyword>
<dbReference type="VEuPathDB" id="VectorBase:PPAI000585"/>
<feature type="compositionally biased region" description="Polar residues" evidence="12">
    <location>
        <begin position="1026"/>
        <end position="1035"/>
    </location>
</feature>
<feature type="repeat" description="LDL-receptor class B" evidence="11">
    <location>
        <begin position="587"/>
        <end position="629"/>
    </location>
</feature>
<dbReference type="Proteomes" id="UP000092462">
    <property type="component" value="Unassembled WGS sequence"/>
</dbReference>
<keyword evidence="5" id="KW-0677">Repeat</keyword>
<keyword evidence="4" id="KW-0732">Signal</keyword>
<feature type="transmembrane region" description="Helical" evidence="13">
    <location>
        <begin position="950"/>
        <end position="969"/>
    </location>
</feature>
<feature type="region of interest" description="Disordered" evidence="12">
    <location>
        <begin position="1026"/>
        <end position="1179"/>
    </location>
</feature>
<dbReference type="VEuPathDB" id="VectorBase:PPAPM1_006731"/>
<feature type="repeat" description="LDL-receptor class B" evidence="11">
    <location>
        <begin position="248"/>
        <end position="290"/>
    </location>
</feature>
<dbReference type="SUPFAM" id="SSF63825">
    <property type="entry name" value="YWTD domain"/>
    <property type="match status" value="3"/>
</dbReference>
<dbReference type="PROSITE" id="PS01209">
    <property type="entry name" value="LDLRA_1"/>
    <property type="match status" value="1"/>
</dbReference>
<evidence type="ECO:0000256" key="5">
    <source>
        <dbReference type="ARBA" id="ARBA00022737"/>
    </source>
</evidence>
<dbReference type="EMBL" id="AJVK01009690">
    <property type="status" value="NOT_ANNOTATED_CDS"/>
    <property type="molecule type" value="Genomic_DNA"/>
</dbReference>
<evidence type="ECO:0000256" key="1">
    <source>
        <dbReference type="ARBA" id="ARBA00004167"/>
    </source>
</evidence>
<comment type="caution">
    <text evidence="10">Lacks conserved residue(s) required for the propagation of feature annotation.</text>
</comment>
<dbReference type="Gene3D" id="2.120.10.30">
    <property type="entry name" value="TolB, C-terminal domain"/>
    <property type="match status" value="3"/>
</dbReference>
<accession>A0A1B0CZR3</accession>
<feature type="repeat" description="LDL-receptor class B" evidence="11">
    <location>
        <begin position="630"/>
        <end position="671"/>
    </location>
</feature>
<feature type="compositionally biased region" description="Basic residues" evidence="12">
    <location>
        <begin position="1070"/>
        <end position="1079"/>
    </location>
</feature>
<keyword evidence="9" id="KW-0325">Glycoprotein</keyword>
<dbReference type="Pfam" id="PF14670">
    <property type="entry name" value="FXa_inhibition"/>
    <property type="match status" value="2"/>
</dbReference>
<feature type="disulfide bond" evidence="10">
    <location>
        <begin position="861"/>
        <end position="873"/>
    </location>
</feature>
<evidence type="ECO:0000259" key="14">
    <source>
        <dbReference type="SMART" id="SM00181"/>
    </source>
</evidence>
<evidence type="ECO:0000256" key="10">
    <source>
        <dbReference type="PROSITE-ProRule" id="PRU00124"/>
    </source>
</evidence>
<dbReference type="AlphaFoldDB" id="A0A1B0CZR3"/>
<dbReference type="PANTHER" id="PTHR46513">
    <property type="entry name" value="VITELLOGENIN RECEPTOR-LIKE PROTEIN-RELATED-RELATED"/>
    <property type="match status" value="1"/>
</dbReference>
<dbReference type="InterPro" id="IPR002172">
    <property type="entry name" value="LDrepeatLR_classA_rpt"/>
</dbReference>
<dbReference type="GO" id="GO:0005886">
    <property type="term" value="C:plasma membrane"/>
    <property type="evidence" value="ECO:0007669"/>
    <property type="project" value="TreeGrafter"/>
</dbReference>
<dbReference type="EMBL" id="AJVK01009692">
    <property type="status" value="NOT_ANNOTATED_CDS"/>
    <property type="molecule type" value="Genomic_DNA"/>
</dbReference>
<dbReference type="InterPro" id="IPR050778">
    <property type="entry name" value="Cueball_EGF_LRP_Nidogen"/>
</dbReference>
<dbReference type="Pfam" id="PF00057">
    <property type="entry name" value="Ldl_recept_a"/>
    <property type="match status" value="2"/>
</dbReference>
<evidence type="ECO:0000256" key="3">
    <source>
        <dbReference type="ARBA" id="ARBA00022583"/>
    </source>
</evidence>
<evidence type="ECO:0000256" key="12">
    <source>
        <dbReference type="SAM" id="MobiDB-lite"/>
    </source>
</evidence>
<comment type="subcellular location">
    <subcellularLocation>
        <location evidence="1">Membrane</location>
        <topology evidence="1">Single-pass membrane protein</topology>
    </subcellularLocation>
</comment>
<evidence type="ECO:0000256" key="7">
    <source>
        <dbReference type="ARBA" id="ARBA00023157"/>
    </source>
</evidence>
<evidence type="ECO:0000313" key="16">
    <source>
        <dbReference type="Proteomes" id="UP000092462"/>
    </source>
</evidence>
<dbReference type="GO" id="GO:0060070">
    <property type="term" value="P:canonical Wnt signaling pathway"/>
    <property type="evidence" value="ECO:0007669"/>
    <property type="project" value="TreeGrafter"/>
</dbReference>
<feature type="disulfide bond" evidence="10">
    <location>
        <begin position="843"/>
        <end position="858"/>
    </location>
</feature>
<dbReference type="InterPro" id="IPR023415">
    <property type="entry name" value="LDLR_class-A_CS"/>
</dbReference>
<dbReference type="PANTHER" id="PTHR46513:SF6">
    <property type="entry name" value="NIDOGEN-1"/>
    <property type="match status" value="1"/>
</dbReference>
<dbReference type="CDD" id="cd00112">
    <property type="entry name" value="LDLa"/>
    <property type="match status" value="3"/>
</dbReference>
<dbReference type="InterPro" id="IPR036055">
    <property type="entry name" value="LDL_receptor-like_sf"/>
</dbReference>
<evidence type="ECO:0000256" key="2">
    <source>
        <dbReference type="ARBA" id="ARBA00022536"/>
    </source>
</evidence>
<feature type="disulfide bond" evidence="10">
    <location>
        <begin position="880"/>
        <end position="895"/>
    </location>
</feature>
<evidence type="ECO:0000256" key="6">
    <source>
        <dbReference type="ARBA" id="ARBA00023136"/>
    </source>
</evidence>
<feature type="compositionally biased region" description="Low complexity" evidence="12">
    <location>
        <begin position="1036"/>
        <end position="1048"/>
    </location>
</feature>
<evidence type="ECO:0000256" key="8">
    <source>
        <dbReference type="ARBA" id="ARBA00023170"/>
    </source>
</evidence>
<feature type="repeat" description="LDL-receptor class B" evidence="11">
    <location>
        <begin position="27"/>
        <end position="71"/>
    </location>
</feature>
<keyword evidence="13" id="KW-1133">Transmembrane helix</keyword>
<evidence type="ECO:0000313" key="15">
    <source>
        <dbReference type="EnsemblMetazoa" id="PPAI000585-PA"/>
    </source>
</evidence>
<dbReference type="GO" id="GO:0042813">
    <property type="term" value="F:Wnt receptor activity"/>
    <property type="evidence" value="ECO:0007669"/>
    <property type="project" value="TreeGrafter"/>
</dbReference>
<keyword evidence="7 10" id="KW-1015">Disulfide bond</keyword>
<feature type="disulfide bond" evidence="10">
    <location>
        <begin position="868"/>
        <end position="886"/>
    </location>
</feature>
<dbReference type="SMART" id="SM00181">
    <property type="entry name" value="EGF"/>
    <property type="match status" value="3"/>
</dbReference>
<evidence type="ECO:0000256" key="11">
    <source>
        <dbReference type="PROSITE-ProRule" id="PRU00461"/>
    </source>
</evidence>
<evidence type="ECO:0000256" key="9">
    <source>
        <dbReference type="ARBA" id="ARBA00023180"/>
    </source>
</evidence>
<dbReference type="FunFam" id="2.120.10.30:FF:000241">
    <property type="entry name" value="Low-density lipoprotein receptor-related protein 6"/>
    <property type="match status" value="2"/>
</dbReference>
<dbReference type="PROSITE" id="PS51120">
    <property type="entry name" value="LDLRB"/>
    <property type="match status" value="6"/>
</dbReference>
<keyword evidence="8" id="KW-0675">Receptor</keyword>
<dbReference type="SMART" id="SM00135">
    <property type="entry name" value="LY"/>
    <property type="match status" value="11"/>
</dbReference>
<dbReference type="Gene3D" id="4.10.400.10">
    <property type="entry name" value="Low-density Lipoprotein Receptor"/>
    <property type="match status" value="3"/>
</dbReference>
<keyword evidence="2" id="KW-0245">EGF-like domain</keyword>
<dbReference type="InterPro" id="IPR000742">
    <property type="entry name" value="EGF"/>
</dbReference>
<feature type="repeat" description="LDL-receptor class B" evidence="11">
    <location>
        <begin position="291"/>
        <end position="333"/>
    </location>
</feature>
<evidence type="ECO:0000256" key="4">
    <source>
        <dbReference type="ARBA" id="ARBA00022729"/>
    </source>
</evidence>
<dbReference type="SUPFAM" id="SSF57196">
    <property type="entry name" value="EGF/Laminin"/>
    <property type="match status" value="2"/>
</dbReference>
<feature type="repeat" description="LDL-receptor class B" evidence="11">
    <location>
        <begin position="72"/>
        <end position="114"/>
    </location>
</feature>
<name>A0A1B0CZR3_PHLPP</name>
<dbReference type="SUPFAM" id="SSF57424">
    <property type="entry name" value="LDL receptor-like module"/>
    <property type="match status" value="3"/>
</dbReference>
<keyword evidence="3" id="KW-0254">Endocytosis</keyword>
<dbReference type="InterPro" id="IPR011042">
    <property type="entry name" value="6-blade_b-propeller_TolB-like"/>
</dbReference>
<protein>
    <recommendedName>
        <fullName evidence="14">EGF-like domain-containing protein</fullName>
    </recommendedName>
</protein>